<dbReference type="CDD" id="cd00564">
    <property type="entry name" value="TMP_TenI"/>
    <property type="match status" value="1"/>
</dbReference>
<dbReference type="InterPro" id="IPR036206">
    <property type="entry name" value="ThiamineP_synth_sf"/>
</dbReference>
<dbReference type="InterPro" id="IPR022998">
    <property type="entry name" value="ThiamineP_synth_TenI"/>
</dbReference>
<evidence type="ECO:0000256" key="10">
    <source>
        <dbReference type="RuleBase" id="RU003826"/>
    </source>
</evidence>
<evidence type="ECO:0000256" key="7">
    <source>
        <dbReference type="ARBA" id="ARBA00047851"/>
    </source>
</evidence>
<dbReference type="GO" id="GO:0004789">
    <property type="term" value="F:thiamine-phosphate diphosphorylase activity"/>
    <property type="evidence" value="ECO:0007669"/>
    <property type="project" value="UniProtKB-UniRule"/>
</dbReference>
<comment type="function">
    <text evidence="9">Condenses 4-methyl-5-(beta-hydroxyethyl)thiazole monophosphate (THZ-P) and 2-methyl-4-amino-5-hydroxymethyl pyrimidine pyrophosphate (HMP-PP) to form thiamine monophosphate (TMP).</text>
</comment>
<feature type="binding site" evidence="9">
    <location>
        <begin position="136"/>
        <end position="138"/>
    </location>
    <ligand>
        <name>2-[(2R,5Z)-2-carboxy-4-methylthiazol-5(2H)-ylidene]ethyl phosphate</name>
        <dbReference type="ChEBI" id="CHEBI:62899"/>
    </ligand>
</feature>
<dbReference type="HAMAP" id="MF_00097">
    <property type="entry name" value="TMP_synthase"/>
    <property type="match status" value="1"/>
</dbReference>
<sequence>MKPDIDYTLYLVTDRELMAQTTIEESVEQAVRGGCTLVQLREKSVSSREFYETAVRVRKVASRLGVPLIINDRADIALAVEADGVHVGQGDIPVDVIRKMVGPDRIVGVSAGSLTEALSAADAGADYLGVGAMFATGTKKNANITPIQVLRRIRDEVPLPIVVIGGINKETIPLFHGIGIDGLAVVSAIVSQEDAAGAAHELKNLFLKGRAKA</sequence>
<feature type="binding site" evidence="9">
    <location>
        <position position="166"/>
    </location>
    <ligand>
        <name>2-[(2R,5Z)-2-carboxy-4-methylthiazol-5(2H)-ylidene]ethyl phosphate</name>
        <dbReference type="ChEBI" id="CHEBI:62899"/>
    </ligand>
</feature>
<dbReference type="InterPro" id="IPR034291">
    <property type="entry name" value="TMP_synthase"/>
</dbReference>
<evidence type="ECO:0000256" key="2">
    <source>
        <dbReference type="ARBA" id="ARBA00022679"/>
    </source>
</evidence>
<evidence type="ECO:0000256" key="9">
    <source>
        <dbReference type="HAMAP-Rule" id="MF_00097"/>
    </source>
</evidence>
<dbReference type="EC" id="2.5.1.3" evidence="9"/>
<dbReference type="SUPFAM" id="SSF51391">
    <property type="entry name" value="Thiamin phosphate synthase"/>
    <property type="match status" value="1"/>
</dbReference>
<evidence type="ECO:0000256" key="11">
    <source>
        <dbReference type="RuleBase" id="RU004253"/>
    </source>
</evidence>
<dbReference type="NCBIfam" id="TIGR00693">
    <property type="entry name" value="thiE"/>
    <property type="match status" value="1"/>
</dbReference>
<dbReference type="STRING" id="1469948.GCA_000732725_01457"/>
<evidence type="ECO:0000256" key="5">
    <source>
        <dbReference type="ARBA" id="ARBA00022977"/>
    </source>
</evidence>
<feature type="domain" description="Thiamine phosphate synthase/TenI" evidence="12">
    <location>
        <begin position="9"/>
        <end position="189"/>
    </location>
</feature>
<comment type="similarity">
    <text evidence="9 10">Belongs to the thiamine-phosphate synthase family.</text>
</comment>
<accession>A0A4R1QZG8</accession>
<dbReference type="UniPathway" id="UPA00060">
    <property type="reaction ID" value="UER00141"/>
</dbReference>
<gene>
    <name evidence="9" type="primary">thiE</name>
    <name evidence="13" type="ORF">EDD76_10633</name>
</gene>
<proteinExistence type="inferred from homology"/>
<keyword evidence="2 9" id="KW-0808">Transferase</keyword>
<dbReference type="PANTHER" id="PTHR20857">
    <property type="entry name" value="THIAMINE-PHOSPHATE PYROPHOSPHORYLASE"/>
    <property type="match status" value="1"/>
</dbReference>
<keyword evidence="5 9" id="KW-0784">Thiamine biosynthesis</keyword>
<feature type="binding site" evidence="9">
    <location>
        <position position="72"/>
    </location>
    <ligand>
        <name>Mg(2+)</name>
        <dbReference type="ChEBI" id="CHEBI:18420"/>
    </ligand>
</feature>
<dbReference type="PANTHER" id="PTHR20857:SF23">
    <property type="entry name" value="THIAMINE BIOSYNTHETIC BIFUNCTIONAL ENZYME"/>
    <property type="match status" value="1"/>
</dbReference>
<keyword evidence="14" id="KW-1185">Reference proteome</keyword>
<feature type="binding site" evidence="9">
    <location>
        <position position="71"/>
    </location>
    <ligand>
        <name>4-amino-2-methyl-5-(diphosphooxymethyl)pyrimidine</name>
        <dbReference type="ChEBI" id="CHEBI:57841"/>
    </ligand>
</feature>
<comment type="catalytic activity">
    <reaction evidence="7 9 10">
        <text>2-(2-carboxy-4-methylthiazol-5-yl)ethyl phosphate + 4-amino-2-methyl-5-(diphosphooxymethyl)pyrimidine + 2 H(+) = thiamine phosphate + CO2 + diphosphate</text>
        <dbReference type="Rhea" id="RHEA:47848"/>
        <dbReference type="ChEBI" id="CHEBI:15378"/>
        <dbReference type="ChEBI" id="CHEBI:16526"/>
        <dbReference type="ChEBI" id="CHEBI:33019"/>
        <dbReference type="ChEBI" id="CHEBI:37575"/>
        <dbReference type="ChEBI" id="CHEBI:57841"/>
        <dbReference type="ChEBI" id="CHEBI:62890"/>
        <dbReference type="EC" id="2.5.1.3"/>
    </reaction>
</comment>
<evidence type="ECO:0000313" key="13">
    <source>
        <dbReference type="EMBL" id="TCL58380.1"/>
    </source>
</evidence>
<feature type="binding site" evidence="9">
    <location>
        <position position="91"/>
    </location>
    <ligand>
        <name>Mg(2+)</name>
        <dbReference type="ChEBI" id="CHEBI:18420"/>
    </ligand>
</feature>
<dbReference type="Pfam" id="PF02581">
    <property type="entry name" value="TMP-TENI"/>
    <property type="match status" value="1"/>
</dbReference>
<dbReference type="Gene3D" id="3.20.20.70">
    <property type="entry name" value="Aldolase class I"/>
    <property type="match status" value="1"/>
</dbReference>
<comment type="pathway">
    <text evidence="1 9 11">Cofactor biosynthesis; thiamine diphosphate biosynthesis; thiamine phosphate from 4-amino-2-methyl-5-diphosphomethylpyrimidine and 4-methyl-5-(2-phosphoethyl)-thiazole: step 1/1.</text>
</comment>
<comment type="caution">
    <text evidence="13">The sequence shown here is derived from an EMBL/GenBank/DDBJ whole genome shotgun (WGS) entry which is preliminary data.</text>
</comment>
<evidence type="ECO:0000256" key="4">
    <source>
        <dbReference type="ARBA" id="ARBA00022842"/>
    </source>
</evidence>
<dbReference type="EMBL" id="SLUO01000006">
    <property type="protein sequence ID" value="TCL58380.1"/>
    <property type="molecule type" value="Genomic_DNA"/>
</dbReference>
<evidence type="ECO:0000259" key="12">
    <source>
        <dbReference type="Pfam" id="PF02581"/>
    </source>
</evidence>
<feature type="binding site" evidence="9">
    <location>
        <position position="139"/>
    </location>
    <ligand>
        <name>4-amino-2-methyl-5-(diphosphooxymethyl)pyrimidine</name>
        <dbReference type="ChEBI" id="CHEBI:57841"/>
    </ligand>
</feature>
<dbReference type="AlphaFoldDB" id="A0A4R1QZG8"/>
<evidence type="ECO:0000256" key="1">
    <source>
        <dbReference type="ARBA" id="ARBA00005165"/>
    </source>
</evidence>
<keyword evidence="3 9" id="KW-0479">Metal-binding</keyword>
<evidence type="ECO:0000256" key="8">
    <source>
        <dbReference type="ARBA" id="ARBA00047883"/>
    </source>
</evidence>
<feature type="binding site" evidence="9">
    <location>
        <begin position="39"/>
        <end position="43"/>
    </location>
    <ligand>
        <name>4-amino-2-methyl-5-(diphosphooxymethyl)pyrimidine</name>
        <dbReference type="ChEBI" id="CHEBI:57841"/>
    </ligand>
</feature>
<name>A0A4R1QZG8_9FIRM</name>
<dbReference type="OrthoDB" id="9812206at2"/>
<evidence type="ECO:0000256" key="6">
    <source>
        <dbReference type="ARBA" id="ARBA00047334"/>
    </source>
</evidence>
<dbReference type="GO" id="GO:0009229">
    <property type="term" value="P:thiamine diphosphate biosynthetic process"/>
    <property type="evidence" value="ECO:0007669"/>
    <property type="project" value="UniProtKB-UniRule"/>
</dbReference>
<evidence type="ECO:0000256" key="3">
    <source>
        <dbReference type="ARBA" id="ARBA00022723"/>
    </source>
</evidence>
<dbReference type="GO" id="GO:0000287">
    <property type="term" value="F:magnesium ion binding"/>
    <property type="evidence" value="ECO:0007669"/>
    <property type="project" value="UniProtKB-UniRule"/>
</dbReference>
<feature type="binding site" evidence="9">
    <location>
        <begin position="186"/>
        <end position="187"/>
    </location>
    <ligand>
        <name>2-[(2R,5Z)-2-carboxy-4-methylthiazol-5(2H)-ylidene]ethyl phosphate</name>
        <dbReference type="ChEBI" id="CHEBI:62899"/>
    </ligand>
</feature>
<dbReference type="InterPro" id="IPR013785">
    <property type="entry name" value="Aldolase_TIM"/>
</dbReference>
<evidence type="ECO:0000313" key="14">
    <source>
        <dbReference type="Proteomes" id="UP000295718"/>
    </source>
</evidence>
<feature type="binding site" evidence="9">
    <location>
        <position position="110"/>
    </location>
    <ligand>
        <name>4-amino-2-methyl-5-(diphosphooxymethyl)pyrimidine</name>
        <dbReference type="ChEBI" id="CHEBI:57841"/>
    </ligand>
</feature>
<comment type="catalytic activity">
    <reaction evidence="6 9 10">
        <text>4-methyl-5-(2-phosphooxyethyl)-thiazole + 4-amino-2-methyl-5-(diphosphooxymethyl)pyrimidine + H(+) = thiamine phosphate + diphosphate</text>
        <dbReference type="Rhea" id="RHEA:22328"/>
        <dbReference type="ChEBI" id="CHEBI:15378"/>
        <dbReference type="ChEBI" id="CHEBI:33019"/>
        <dbReference type="ChEBI" id="CHEBI:37575"/>
        <dbReference type="ChEBI" id="CHEBI:57841"/>
        <dbReference type="ChEBI" id="CHEBI:58296"/>
        <dbReference type="EC" id="2.5.1.3"/>
    </reaction>
</comment>
<dbReference type="Proteomes" id="UP000295718">
    <property type="component" value="Unassembled WGS sequence"/>
</dbReference>
<comment type="catalytic activity">
    <reaction evidence="8 9 10">
        <text>2-[(2R,5Z)-2-carboxy-4-methylthiazol-5(2H)-ylidene]ethyl phosphate + 4-amino-2-methyl-5-(diphosphooxymethyl)pyrimidine + 2 H(+) = thiamine phosphate + CO2 + diphosphate</text>
        <dbReference type="Rhea" id="RHEA:47844"/>
        <dbReference type="ChEBI" id="CHEBI:15378"/>
        <dbReference type="ChEBI" id="CHEBI:16526"/>
        <dbReference type="ChEBI" id="CHEBI:33019"/>
        <dbReference type="ChEBI" id="CHEBI:37575"/>
        <dbReference type="ChEBI" id="CHEBI:57841"/>
        <dbReference type="ChEBI" id="CHEBI:62899"/>
        <dbReference type="EC" id="2.5.1.3"/>
    </reaction>
</comment>
<dbReference type="GO" id="GO:0005737">
    <property type="term" value="C:cytoplasm"/>
    <property type="evidence" value="ECO:0007669"/>
    <property type="project" value="TreeGrafter"/>
</dbReference>
<reference evidence="13 14" key="1">
    <citation type="submission" date="2019-03" db="EMBL/GenBank/DDBJ databases">
        <title>Genomic Encyclopedia of Type Strains, Phase IV (KMG-IV): sequencing the most valuable type-strain genomes for metagenomic binning, comparative biology and taxonomic classification.</title>
        <authorList>
            <person name="Goeker M."/>
        </authorList>
    </citation>
    <scope>NUCLEOTIDE SEQUENCE [LARGE SCALE GENOMIC DNA]</scope>
    <source>
        <strain evidence="13 14">DSM 100556</strain>
    </source>
</reference>
<organism evidence="13 14">
    <name type="scientific">Kineothrix alysoides</name>
    <dbReference type="NCBI Taxonomy" id="1469948"/>
    <lineage>
        <taxon>Bacteria</taxon>
        <taxon>Bacillati</taxon>
        <taxon>Bacillota</taxon>
        <taxon>Clostridia</taxon>
        <taxon>Lachnospirales</taxon>
        <taxon>Lachnospiraceae</taxon>
        <taxon>Kineothrix</taxon>
    </lineage>
</organism>
<protein>
    <recommendedName>
        <fullName evidence="9">Thiamine-phosphate synthase</fullName>
        <shortName evidence="9">TP synthase</shortName>
        <shortName evidence="9">TPS</shortName>
        <ecNumber evidence="9">2.5.1.3</ecNumber>
    </recommendedName>
    <alternativeName>
        <fullName evidence="9">Thiamine-phosphate pyrophosphorylase</fullName>
        <shortName evidence="9">TMP pyrophosphorylase</shortName>
        <shortName evidence="9">TMP-PPase</shortName>
    </alternativeName>
</protein>
<dbReference type="FunFam" id="3.20.20.70:FF:000096">
    <property type="entry name" value="Thiamine-phosphate synthase"/>
    <property type="match status" value="1"/>
</dbReference>
<keyword evidence="4 9" id="KW-0460">Magnesium</keyword>
<dbReference type="RefSeq" id="WP_031390173.1">
    <property type="nucleotide sequence ID" value="NZ_JPNB01000001.1"/>
</dbReference>
<comment type="cofactor">
    <cofactor evidence="9">
        <name>Mg(2+)</name>
        <dbReference type="ChEBI" id="CHEBI:18420"/>
    </cofactor>
    <text evidence="9">Binds 1 Mg(2+) ion per subunit.</text>
</comment>
<dbReference type="GO" id="GO:0009228">
    <property type="term" value="P:thiamine biosynthetic process"/>
    <property type="evidence" value="ECO:0007669"/>
    <property type="project" value="UniProtKB-KW"/>
</dbReference>